<dbReference type="EnsemblMetazoa" id="AMIN014668-RA">
    <property type="protein sequence ID" value="AMIN014668-PA"/>
    <property type="gene ID" value="AMIN014668"/>
</dbReference>
<accession>A0A182WPS5</accession>
<protein>
    <submittedName>
        <fullName evidence="1">Uncharacterized protein</fullName>
    </submittedName>
</protein>
<sequence>MQVQDGNGHGWNVGRIRMRVCAYFSPLPSVISTNLPTIANTLQTLHANNFQQTVKTIHDREMERKKRS</sequence>
<reference evidence="1" key="2">
    <citation type="submission" date="2020-05" db="UniProtKB">
        <authorList>
            <consortium name="EnsemblMetazoa"/>
        </authorList>
    </citation>
    <scope>IDENTIFICATION</scope>
    <source>
        <strain evidence="1">MINIMUS1</strain>
    </source>
</reference>
<organism evidence="1 2">
    <name type="scientific">Anopheles minimus</name>
    <dbReference type="NCBI Taxonomy" id="112268"/>
    <lineage>
        <taxon>Eukaryota</taxon>
        <taxon>Metazoa</taxon>
        <taxon>Ecdysozoa</taxon>
        <taxon>Arthropoda</taxon>
        <taxon>Hexapoda</taxon>
        <taxon>Insecta</taxon>
        <taxon>Pterygota</taxon>
        <taxon>Neoptera</taxon>
        <taxon>Endopterygota</taxon>
        <taxon>Diptera</taxon>
        <taxon>Nematocera</taxon>
        <taxon>Culicoidea</taxon>
        <taxon>Culicidae</taxon>
        <taxon>Anophelinae</taxon>
        <taxon>Anopheles</taxon>
    </lineage>
</organism>
<keyword evidence="2" id="KW-1185">Reference proteome</keyword>
<evidence type="ECO:0000313" key="1">
    <source>
        <dbReference type="EnsemblMetazoa" id="AMIN014668-PA"/>
    </source>
</evidence>
<dbReference type="AlphaFoldDB" id="A0A182WPS5"/>
<name>A0A182WPS5_9DIPT</name>
<dbReference type="VEuPathDB" id="VectorBase:AMIN014668"/>
<evidence type="ECO:0000313" key="2">
    <source>
        <dbReference type="Proteomes" id="UP000075920"/>
    </source>
</evidence>
<reference evidence="2" key="1">
    <citation type="submission" date="2013-03" db="EMBL/GenBank/DDBJ databases">
        <title>The Genome Sequence of Anopheles minimus MINIMUS1.</title>
        <authorList>
            <consortium name="The Broad Institute Genomics Platform"/>
            <person name="Neafsey D.E."/>
            <person name="Walton C."/>
            <person name="Walker B."/>
            <person name="Young S.K."/>
            <person name="Zeng Q."/>
            <person name="Gargeya S."/>
            <person name="Fitzgerald M."/>
            <person name="Haas B."/>
            <person name="Abouelleil A."/>
            <person name="Allen A.W."/>
            <person name="Alvarado L."/>
            <person name="Arachchi H.M."/>
            <person name="Berlin A.M."/>
            <person name="Chapman S.B."/>
            <person name="Gainer-Dewar J."/>
            <person name="Goldberg J."/>
            <person name="Griggs A."/>
            <person name="Gujja S."/>
            <person name="Hansen M."/>
            <person name="Howarth C."/>
            <person name="Imamovic A."/>
            <person name="Ireland A."/>
            <person name="Larimer J."/>
            <person name="McCowan C."/>
            <person name="Murphy C."/>
            <person name="Pearson M."/>
            <person name="Poon T.W."/>
            <person name="Priest M."/>
            <person name="Roberts A."/>
            <person name="Saif S."/>
            <person name="Shea T."/>
            <person name="Sisk P."/>
            <person name="Sykes S."/>
            <person name="Wortman J."/>
            <person name="Nusbaum C."/>
            <person name="Birren B."/>
        </authorList>
    </citation>
    <scope>NUCLEOTIDE SEQUENCE [LARGE SCALE GENOMIC DNA]</scope>
    <source>
        <strain evidence="2">MINIMUS1</strain>
    </source>
</reference>
<dbReference type="Proteomes" id="UP000075920">
    <property type="component" value="Unassembled WGS sequence"/>
</dbReference>
<proteinExistence type="predicted"/>